<feature type="domain" description="Pseudouridine synthase I TruA alpha/beta" evidence="8">
    <location>
        <begin position="146"/>
        <end position="244"/>
    </location>
</feature>
<feature type="active site" description="Nucleophile" evidence="4 5">
    <location>
        <position position="52"/>
    </location>
</feature>
<evidence type="ECO:0000256" key="1">
    <source>
        <dbReference type="ARBA" id="ARBA00009375"/>
    </source>
</evidence>
<keyword evidence="2 4" id="KW-0819">tRNA processing</keyword>
<dbReference type="PANTHER" id="PTHR11142">
    <property type="entry name" value="PSEUDOURIDYLATE SYNTHASE"/>
    <property type="match status" value="1"/>
</dbReference>
<evidence type="ECO:0000313" key="9">
    <source>
        <dbReference type="EMBL" id="SKA99124.1"/>
    </source>
</evidence>
<dbReference type="InterPro" id="IPR001406">
    <property type="entry name" value="PsdUridine_synth_TruA"/>
</dbReference>
<comment type="similarity">
    <text evidence="1 4 7">Belongs to the tRNA pseudouridine synthase TruA family.</text>
</comment>
<evidence type="ECO:0000256" key="5">
    <source>
        <dbReference type="PIRSR" id="PIRSR001430-1"/>
    </source>
</evidence>
<dbReference type="EMBL" id="FUYH01000034">
    <property type="protein sequence ID" value="SKA99124.1"/>
    <property type="molecule type" value="Genomic_DNA"/>
</dbReference>
<dbReference type="NCBIfam" id="TIGR00071">
    <property type="entry name" value="hisT_truA"/>
    <property type="match status" value="1"/>
</dbReference>
<dbReference type="GO" id="GO:0003723">
    <property type="term" value="F:RNA binding"/>
    <property type="evidence" value="ECO:0007669"/>
    <property type="project" value="InterPro"/>
</dbReference>
<dbReference type="Gene3D" id="3.30.70.580">
    <property type="entry name" value="Pseudouridine synthase I, catalytic domain, N-terminal subdomain"/>
    <property type="match status" value="1"/>
</dbReference>
<dbReference type="Pfam" id="PF01416">
    <property type="entry name" value="PseudoU_synth_1"/>
    <property type="match status" value="2"/>
</dbReference>
<reference evidence="10" key="1">
    <citation type="submission" date="2017-02" db="EMBL/GenBank/DDBJ databases">
        <authorList>
            <person name="Varghese N."/>
            <person name="Submissions S."/>
        </authorList>
    </citation>
    <scope>NUCLEOTIDE SEQUENCE [LARGE SCALE GENOMIC DNA]</scope>
    <source>
        <strain evidence="10">USBA 833</strain>
    </source>
</reference>
<dbReference type="InterPro" id="IPR020095">
    <property type="entry name" value="PsdUridine_synth_TruA_C"/>
</dbReference>
<gene>
    <name evidence="4" type="primary">truA</name>
    <name evidence="9" type="ORF">SAMN05443428_1343</name>
</gene>
<feature type="domain" description="Pseudouridine synthase I TruA alpha/beta" evidence="8">
    <location>
        <begin position="7"/>
        <end position="104"/>
    </location>
</feature>
<dbReference type="GO" id="GO:0160147">
    <property type="term" value="F:tRNA pseudouridine(38-40) synthase activity"/>
    <property type="evidence" value="ECO:0007669"/>
    <property type="project" value="UniProtKB-EC"/>
</dbReference>
<dbReference type="FunFam" id="3.30.70.580:FF:000001">
    <property type="entry name" value="tRNA pseudouridine synthase A"/>
    <property type="match status" value="1"/>
</dbReference>
<dbReference type="PANTHER" id="PTHR11142:SF0">
    <property type="entry name" value="TRNA PSEUDOURIDINE SYNTHASE-LIKE 1"/>
    <property type="match status" value="1"/>
</dbReference>
<evidence type="ECO:0000259" key="8">
    <source>
        <dbReference type="Pfam" id="PF01416"/>
    </source>
</evidence>
<evidence type="ECO:0000256" key="4">
    <source>
        <dbReference type="HAMAP-Rule" id="MF_00171"/>
    </source>
</evidence>
<comment type="function">
    <text evidence="4">Formation of pseudouridine at positions 38, 39 and 40 in the anticodon stem and loop of transfer RNAs.</text>
</comment>
<dbReference type="HAMAP" id="MF_00171">
    <property type="entry name" value="TruA"/>
    <property type="match status" value="1"/>
</dbReference>
<proteinExistence type="inferred from homology"/>
<protein>
    <recommendedName>
        <fullName evidence="4">tRNA pseudouridine synthase A</fullName>
        <ecNumber evidence="4">5.4.99.12</ecNumber>
    </recommendedName>
    <alternativeName>
        <fullName evidence="4">tRNA pseudouridine(38-40) synthase</fullName>
    </alternativeName>
    <alternativeName>
        <fullName evidence="4">tRNA pseudouridylate synthase I</fullName>
    </alternativeName>
    <alternativeName>
        <fullName evidence="4">tRNA-uridine isomerase I</fullName>
    </alternativeName>
</protein>
<comment type="subunit">
    <text evidence="4">Homodimer.</text>
</comment>
<dbReference type="AlphaFoldDB" id="A0A1T4YBE6"/>
<dbReference type="InterPro" id="IPR020103">
    <property type="entry name" value="PsdUridine_synth_cat_dom_sf"/>
</dbReference>
<dbReference type="CDD" id="cd02570">
    <property type="entry name" value="PseudoU_synth_EcTruA"/>
    <property type="match status" value="1"/>
</dbReference>
<dbReference type="GO" id="GO:0031119">
    <property type="term" value="P:tRNA pseudouridine synthesis"/>
    <property type="evidence" value="ECO:0007669"/>
    <property type="project" value="UniProtKB-UniRule"/>
</dbReference>
<evidence type="ECO:0000256" key="2">
    <source>
        <dbReference type="ARBA" id="ARBA00022694"/>
    </source>
</evidence>
<evidence type="ECO:0000256" key="3">
    <source>
        <dbReference type="ARBA" id="ARBA00023235"/>
    </source>
</evidence>
<evidence type="ECO:0000313" key="10">
    <source>
        <dbReference type="Proteomes" id="UP000190105"/>
    </source>
</evidence>
<dbReference type="OrthoDB" id="9811823at2"/>
<feature type="binding site" evidence="4 6">
    <location>
        <position position="110"/>
    </location>
    <ligand>
        <name>substrate</name>
    </ligand>
</feature>
<name>A0A1T4YBE6_9CLOT</name>
<dbReference type="EC" id="5.4.99.12" evidence="4"/>
<organism evidence="9 10">
    <name type="scientific">Caloramator quimbayensis</name>
    <dbReference type="NCBI Taxonomy" id="1147123"/>
    <lineage>
        <taxon>Bacteria</taxon>
        <taxon>Bacillati</taxon>
        <taxon>Bacillota</taxon>
        <taxon>Clostridia</taxon>
        <taxon>Eubacteriales</taxon>
        <taxon>Clostridiaceae</taxon>
        <taxon>Caloramator</taxon>
    </lineage>
</organism>
<dbReference type="InterPro" id="IPR020094">
    <property type="entry name" value="TruA/RsuA/RluB/E/F_N"/>
</dbReference>
<accession>A0A1T4YBE6</accession>
<keyword evidence="10" id="KW-1185">Reference proteome</keyword>
<dbReference type="Proteomes" id="UP000190105">
    <property type="component" value="Unassembled WGS sequence"/>
</dbReference>
<sequence>MRNIKLIIEYDGTKYCGWQSQKNGISIESTIKSAIENIINEDVKLIGSSRTDAGVHARGQVANFYTETKISSEKLPFAINSKLPHDIVILSAEDMPLDFHARYSSIGKRYSYTLLNRKIPPAIMRNYVAYCPYELNFDLMKRAEGYFIGTKDFSAFKSTGSSVKTSVRTIRDLKLDKIDDYIRFEIEADGFLYNMVRIIAGTLIDVGLGKIKAEDINDIIDSKDRKRAGKTAPASGLCLEKVYYKNEDKA</sequence>
<comment type="catalytic activity">
    <reaction evidence="4 7">
        <text>uridine(38/39/40) in tRNA = pseudouridine(38/39/40) in tRNA</text>
        <dbReference type="Rhea" id="RHEA:22376"/>
        <dbReference type="Rhea" id="RHEA-COMP:10085"/>
        <dbReference type="Rhea" id="RHEA-COMP:10087"/>
        <dbReference type="ChEBI" id="CHEBI:65314"/>
        <dbReference type="ChEBI" id="CHEBI:65315"/>
        <dbReference type="EC" id="5.4.99.12"/>
    </reaction>
</comment>
<evidence type="ECO:0000256" key="7">
    <source>
        <dbReference type="RuleBase" id="RU003792"/>
    </source>
</evidence>
<dbReference type="RefSeq" id="WP_078697648.1">
    <property type="nucleotide sequence ID" value="NZ_FUYH01000034.1"/>
</dbReference>
<dbReference type="PIRSF" id="PIRSF001430">
    <property type="entry name" value="tRNA_psdUrid_synth"/>
    <property type="match status" value="1"/>
</dbReference>
<evidence type="ECO:0000256" key="6">
    <source>
        <dbReference type="PIRSR" id="PIRSR001430-2"/>
    </source>
</evidence>
<dbReference type="SUPFAM" id="SSF55120">
    <property type="entry name" value="Pseudouridine synthase"/>
    <property type="match status" value="1"/>
</dbReference>
<dbReference type="InterPro" id="IPR020097">
    <property type="entry name" value="PsdUridine_synth_TruA_a/b_dom"/>
</dbReference>
<dbReference type="STRING" id="1147123.SAMN05443428_1343"/>
<dbReference type="Gene3D" id="3.30.70.660">
    <property type="entry name" value="Pseudouridine synthase I, catalytic domain, C-terminal subdomain"/>
    <property type="match status" value="1"/>
</dbReference>
<comment type="caution">
    <text evidence="4">Lacks conserved residue(s) required for the propagation of feature annotation.</text>
</comment>
<keyword evidence="3 4" id="KW-0413">Isomerase</keyword>